<dbReference type="PANTHER" id="PTHR30273">
    <property type="entry name" value="PERIPLASMIC SIGNAL SENSOR AND SIGMA FACTOR ACTIVATOR FECR-RELATED"/>
    <property type="match status" value="1"/>
</dbReference>
<dbReference type="GO" id="GO:0016989">
    <property type="term" value="F:sigma factor antagonist activity"/>
    <property type="evidence" value="ECO:0007669"/>
    <property type="project" value="TreeGrafter"/>
</dbReference>
<accession>A0A1M5B9I6</accession>
<dbReference type="OrthoDB" id="1099963at2"/>
<dbReference type="PANTHER" id="PTHR30273:SF2">
    <property type="entry name" value="PROTEIN FECR"/>
    <property type="match status" value="1"/>
</dbReference>
<dbReference type="FunFam" id="2.60.120.1440:FF:000001">
    <property type="entry name" value="Putative anti-sigma factor"/>
    <property type="match status" value="1"/>
</dbReference>
<dbReference type="InterPro" id="IPR032508">
    <property type="entry name" value="FecR_C"/>
</dbReference>
<dbReference type="STRING" id="288992.SAMN04488522_1021091"/>
<evidence type="ECO:0000256" key="1">
    <source>
        <dbReference type="SAM" id="Phobius"/>
    </source>
</evidence>
<dbReference type="Gene3D" id="2.60.120.1440">
    <property type="match status" value="1"/>
</dbReference>
<dbReference type="InterPro" id="IPR006860">
    <property type="entry name" value="FecR"/>
</dbReference>
<feature type="domain" description="FecR protein" evidence="2">
    <location>
        <begin position="189"/>
        <end position="284"/>
    </location>
</feature>
<keyword evidence="1" id="KW-1133">Transmembrane helix</keyword>
<evidence type="ECO:0000259" key="3">
    <source>
        <dbReference type="Pfam" id="PF16344"/>
    </source>
</evidence>
<dbReference type="Gene3D" id="3.55.50.30">
    <property type="match status" value="1"/>
</dbReference>
<dbReference type="Pfam" id="PF16344">
    <property type="entry name" value="FecR_C"/>
    <property type="match status" value="1"/>
</dbReference>
<keyword evidence="1" id="KW-0472">Membrane</keyword>
<organism evidence="4 5">
    <name type="scientific">Pedobacter caeni</name>
    <dbReference type="NCBI Taxonomy" id="288992"/>
    <lineage>
        <taxon>Bacteria</taxon>
        <taxon>Pseudomonadati</taxon>
        <taxon>Bacteroidota</taxon>
        <taxon>Sphingobacteriia</taxon>
        <taxon>Sphingobacteriales</taxon>
        <taxon>Sphingobacteriaceae</taxon>
        <taxon>Pedobacter</taxon>
    </lineage>
</organism>
<keyword evidence="1" id="KW-0812">Transmembrane</keyword>
<protein>
    <submittedName>
        <fullName evidence="4">FecR family protein</fullName>
    </submittedName>
</protein>
<dbReference type="InterPro" id="IPR012373">
    <property type="entry name" value="Ferrdict_sens_TM"/>
</dbReference>
<feature type="domain" description="Protein FecR C-terminal" evidence="3">
    <location>
        <begin position="335"/>
        <end position="395"/>
    </location>
</feature>
<evidence type="ECO:0000259" key="2">
    <source>
        <dbReference type="Pfam" id="PF04773"/>
    </source>
</evidence>
<name>A0A1M5B9I6_9SPHI</name>
<feature type="transmembrane region" description="Helical" evidence="1">
    <location>
        <begin position="91"/>
        <end position="112"/>
    </location>
</feature>
<proteinExistence type="predicted"/>
<dbReference type="AlphaFoldDB" id="A0A1M5B9I6"/>
<gene>
    <name evidence="4" type="ORF">SAMN04488522_1021091</name>
</gene>
<evidence type="ECO:0000313" key="4">
    <source>
        <dbReference type="EMBL" id="SHF39174.1"/>
    </source>
</evidence>
<keyword evidence="5" id="KW-1185">Reference proteome</keyword>
<evidence type="ECO:0000313" key="5">
    <source>
        <dbReference type="Proteomes" id="UP000184287"/>
    </source>
</evidence>
<dbReference type="RefSeq" id="WP_073231362.1">
    <property type="nucleotide sequence ID" value="NZ_FQUQ01000002.1"/>
</dbReference>
<dbReference type="Proteomes" id="UP000184287">
    <property type="component" value="Unassembled WGS sequence"/>
</dbReference>
<reference evidence="5" key="1">
    <citation type="submission" date="2016-11" db="EMBL/GenBank/DDBJ databases">
        <authorList>
            <person name="Varghese N."/>
            <person name="Submissions S."/>
        </authorList>
    </citation>
    <scope>NUCLEOTIDE SEQUENCE [LARGE SCALE GENOMIC DNA]</scope>
    <source>
        <strain evidence="5">DSM 16990</strain>
    </source>
</reference>
<sequence length="397" mass="44687">MSYSRLDYLFGKYYNKTATAEERAEFMEHVVKLDVDDPLFELMEAAYQADESLLNEFTPQIRERILSNVFQAEENTTTPVVMAKTVKLSRFRIWSVAAAVVFCLGISLFFYYKTGITDQPLIAKYSGKDIAAGGNKAVLTLGNGRKIVLDEVANGELVHQDGISISKTSDGQLVYHLKEEKGSIPSFNTIETPNGGQYQVNLPDGTRVWLNAGTVLKYPTLFGGTERKVELIGEAYFEVARDAHKPFKVKLNNDAEVQVLGTHFNVNAYKEEKSINTTLLEGAVMVKKGSRKEQIIPGQQAQINRNQEDISLINGVNVNQVIAWKNGFFSTDAINLDLLMKQVEKWYDVKVVYTEDVQAEFVGKLPRNVSLTELLRLLELTKKVHFNIEGRTIKITR</sequence>
<dbReference type="EMBL" id="FQUQ01000002">
    <property type="protein sequence ID" value="SHF39174.1"/>
    <property type="molecule type" value="Genomic_DNA"/>
</dbReference>
<dbReference type="Pfam" id="PF04773">
    <property type="entry name" value="FecR"/>
    <property type="match status" value="1"/>
</dbReference>